<dbReference type="Proteomes" id="UP001230649">
    <property type="component" value="Unassembled WGS sequence"/>
</dbReference>
<gene>
    <name evidence="1" type="ORF">QFC20_005663</name>
</gene>
<sequence length="659" mass="74137">MPLTDITHPFLQSCLEIPQGHLVKAPNLHMLDAMNALTILDPRMDTGARVSSKRRRAPVDAEFAVEEVVAVVDRLVQNEMAWHSGWPLVPTVFTSRHLLALDALTNQHTTKQPNNNDPTTTSLLHRILVPYLESYNASLGYTWHELARGAVFEGEDWMGDLAGREEWDVAGGGGGIGRRRGGFAGVRDWTRDERRMRHVASLRRRRIMCIKTPCTFSPMKGVSLRSRVEASATPPPRNQTATTLSGGTPPPDSTTHLISQLTYPPDASALSAPWFDADIPRRFRQSMPVPRVPLPSSSQAYAELGRITDGLHWVCEVRDWTVRPSLDARERQAWVFALGPEGEEAGWNPLVRSCMGWSIVDGFVYPLQQVDLVRHWTMGYAIGGERGFDVDRALYRASGESIERVGEVRRFFDVLCERWQDLSALLPPVFDPEEHAQFIRGIYARRADALLDALLAGFDLGLIEKEEWGSVYWFLWRVAEDRATGDDGRRTWRTSWARAWAFVAKGIHLALSASTTTDTKNPHEQAVFNHRFGPFQPKASSTESALRFPAYSYKEYTDSCSAVSGLSAESRREQVESSLYSAKKALTDVLLQLEAESTGPGEQQRKADETHKAICKYLERRMSAYIDPETDKRTEEWESRCAKWLPPVQDIHGALPSLQ</sequence>
<evidence type="ECO:0000313" key="2">
    <source>
        <dbReference type="Proteomes" id="UP001230649"/>
    </source>
</evidence>
<reference evidence="1" key="1">
    <citation type="submission" date="2023-04" db="EMBL/GenBank/DDBJ databases">
        <title>Draft Genome sequencing of Naganishia species isolated from polar environments using Oxford Nanopore Technology.</title>
        <authorList>
            <person name="Leo P."/>
            <person name="Venkateswaran K."/>
        </authorList>
    </citation>
    <scope>NUCLEOTIDE SEQUENCE</scope>
    <source>
        <strain evidence="1">MNA-CCFEE 5262</strain>
    </source>
</reference>
<proteinExistence type="predicted"/>
<protein>
    <submittedName>
        <fullName evidence="1">Uncharacterized protein</fullName>
    </submittedName>
</protein>
<name>A0ACC2VL23_9TREE</name>
<comment type="caution">
    <text evidence="1">The sequence shown here is derived from an EMBL/GenBank/DDBJ whole genome shotgun (WGS) entry which is preliminary data.</text>
</comment>
<dbReference type="EMBL" id="JASBWS010000082">
    <property type="protein sequence ID" value="KAJ9099597.1"/>
    <property type="molecule type" value="Genomic_DNA"/>
</dbReference>
<organism evidence="1 2">
    <name type="scientific">Naganishia adeliensis</name>
    <dbReference type="NCBI Taxonomy" id="92952"/>
    <lineage>
        <taxon>Eukaryota</taxon>
        <taxon>Fungi</taxon>
        <taxon>Dikarya</taxon>
        <taxon>Basidiomycota</taxon>
        <taxon>Agaricomycotina</taxon>
        <taxon>Tremellomycetes</taxon>
        <taxon>Filobasidiales</taxon>
        <taxon>Filobasidiaceae</taxon>
        <taxon>Naganishia</taxon>
    </lineage>
</organism>
<keyword evidence="2" id="KW-1185">Reference proteome</keyword>
<evidence type="ECO:0000313" key="1">
    <source>
        <dbReference type="EMBL" id="KAJ9099597.1"/>
    </source>
</evidence>
<accession>A0ACC2VL23</accession>